<dbReference type="PROSITE" id="PS50088">
    <property type="entry name" value="ANK_REPEAT"/>
    <property type="match status" value="6"/>
</dbReference>
<feature type="compositionally biased region" description="Polar residues" evidence="6">
    <location>
        <begin position="1"/>
        <end position="19"/>
    </location>
</feature>
<dbReference type="SUPFAM" id="SSF56112">
    <property type="entry name" value="Protein kinase-like (PK-like)"/>
    <property type="match status" value="1"/>
</dbReference>
<dbReference type="SMART" id="SM00248">
    <property type="entry name" value="ANK"/>
    <property type="match status" value="8"/>
</dbReference>
<dbReference type="GO" id="GO:0003723">
    <property type="term" value="F:RNA binding"/>
    <property type="evidence" value="ECO:0007669"/>
    <property type="project" value="TreeGrafter"/>
</dbReference>
<dbReference type="CDD" id="cd10423">
    <property type="entry name" value="RNase_RNase-L"/>
    <property type="match status" value="1"/>
</dbReference>
<dbReference type="InterPro" id="IPR011009">
    <property type="entry name" value="Kinase-like_dom_sf"/>
</dbReference>
<keyword evidence="1" id="KW-0677">Repeat</keyword>
<reference evidence="10 11" key="1">
    <citation type="submission" date="2025-04" db="UniProtKB">
        <authorList>
            <consortium name="RefSeq"/>
        </authorList>
    </citation>
    <scope>IDENTIFICATION</scope>
</reference>
<dbReference type="PROSITE" id="PS50297">
    <property type="entry name" value="ANK_REP_REGION"/>
    <property type="match status" value="4"/>
</dbReference>
<dbReference type="GO" id="GO:0051607">
    <property type="term" value="P:defense response to virus"/>
    <property type="evidence" value="ECO:0007669"/>
    <property type="project" value="TreeGrafter"/>
</dbReference>
<dbReference type="PROSITE" id="PS50011">
    <property type="entry name" value="PROTEIN_KINASE_DOM"/>
    <property type="match status" value="1"/>
</dbReference>
<dbReference type="InterPro" id="IPR042745">
    <property type="entry name" value="RNase-L_RNase"/>
</dbReference>
<dbReference type="InterPro" id="IPR000719">
    <property type="entry name" value="Prot_kinase_dom"/>
</dbReference>
<dbReference type="RefSeq" id="XP_023559391.1">
    <property type="nucleotide sequence ID" value="XM_023703623.1"/>
</dbReference>
<dbReference type="Pfam" id="PF12796">
    <property type="entry name" value="Ank_2"/>
    <property type="match status" value="2"/>
</dbReference>
<evidence type="ECO:0000256" key="5">
    <source>
        <dbReference type="PROSITE-ProRule" id="PRU00023"/>
    </source>
</evidence>
<accession>A0A6P6DH47</accession>
<dbReference type="PANTHER" id="PTHR24141:SF1">
    <property type="entry name" value="2-5A-DEPENDENT RIBONUCLEASE"/>
    <property type="match status" value="1"/>
</dbReference>
<evidence type="ECO:0000313" key="10">
    <source>
        <dbReference type="RefSeq" id="XP_004643512.1"/>
    </source>
</evidence>
<evidence type="ECO:0000313" key="11">
    <source>
        <dbReference type="RefSeq" id="XP_023559391.1"/>
    </source>
</evidence>
<feature type="domain" description="KEN" evidence="8">
    <location>
        <begin position="594"/>
        <end position="728"/>
    </location>
</feature>
<dbReference type="Pfam" id="PF00069">
    <property type="entry name" value="Pkinase"/>
    <property type="match status" value="1"/>
</dbReference>
<dbReference type="Pfam" id="PF06479">
    <property type="entry name" value="Ribonuc_2-5A"/>
    <property type="match status" value="1"/>
</dbReference>
<feature type="repeat" description="ANK" evidence="5">
    <location>
        <begin position="23"/>
        <end position="55"/>
    </location>
</feature>
<dbReference type="SMART" id="SM00580">
    <property type="entry name" value="PUG"/>
    <property type="match status" value="1"/>
</dbReference>
<dbReference type="InterPro" id="IPR036770">
    <property type="entry name" value="Ankyrin_rpt-contain_sf"/>
</dbReference>
<dbReference type="GO" id="GO:0005524">
    <property type="term" value="F:ATP binding"/>
    <property type="evidence" value="ECO:0007669"/>
    <property type="project" value="UniProtKB-KW"/>
</dbReference>
<dbReference type="GO" id="GO:0004540">
    <property type="term" value="F:RNA nuclease activity"/>
    <property type="evidence" value="ECO:0007669"/>
    <property type="project" value="InterPro"/>
</dbReference>
<feature type="repeat" description="ANK" evidence="5">
    <location>
        <begin position="277"/>
        <end position="309"/>
    </location>
</feature>
<keyword evidence="9" id="KW-1185">Reference proteome</keyword>
<evidence type="ECO:0000256" key="6">
    <source>
        <dbReference type="SAM" id="MobiDB-lite"/>
    </source>
</evidence>
<evidence type="ECO:0000313" key="12">
    <source>
        <dbReference type="RefSeq" id="XP_023559392.1"/>
    </source>
</evidence>
<keyword evidence="2" id="KW-0547">Nucleotide-binding</keyword>
<dbReference type="PANTHER" id="PTHR24141">
    <property type="entry name" value="2-5A-DEPENDENT RIBONUCLEASE"/>
    <property type="match status" value="1"/>
</dbReference>
<feature type="domain" description="Protein kinase" evidence="7">
    <location>
        <begin position="371"/>
        <end position="591"/>
    </location>
</feature>
<dbReference type="RefSeq" id="XP_004643512.1">
    <property type="nucleotide sequence ID" value="XM_004643455.2"/>
</dbReference>
<gene>
    <name evidence="10 11 12" type="primary">Rnasel</name>
</gene>
<dbReference type="Proteomes" id="UP000515203">
    <property type="component" value="Unplaced"/>
</dbReference>
<dbReference type="GO" id="GO:0006397">
    <property type="term" value="P:mRNA processing"/>
    <property type="evidence" value="ECO:0007669"/>
    <property type="project" value="InterPro"/>
</dbReference>
<dbReference type="GeneID" id="101590158"/>
<dbReference type="PROSITE" id="PS51392">
    <property type="entry name" value="KEN"/>
    <property type="match status" value="1"/>
</dbReference>
<feature type="repeat" description="ANK" evidence="5">
    <location>
        <begin position="166"/>
        <end position="199"/>
    </location>
</feature>
<organism evidence="9 12">
    <name type="scientific">Octodon degus</name>
    <name type="common">Degu</name>
    <name type="synonym">Sciurus degus</name>
    <dbReference type="NCBI Taxonomy" id="10160"/>
    <lineage>
        <taxon>Eukaryota</taxon>
        <taxon>Metazoa</taxon>
        <taxon>Chordata</taxon>
        <taxon>Craniata</taxon>
        <taxon>Vertebrata</taxon>
        <taxon>Euteleostomi</taxon>
        <taxon>Mammalia</taxon>
        <taxon>Eutheria</taxon>
        <taxon>Euarchontoglires</taxon>
        <taxon>Glires</taxon>
        <taxon>Rodentia</taxon>
        <taxon>Hystricomorpha</taxon>
        <taxon>Octodontidae</taxon>
        <taxon>Octodon</taxon>
    </lineage>
</organism>
<keyword evidence="3" id="KW-0067">ATP-binding</keyword>
<dbReference type="GO" id="GO:0004672">
    <property type="term" value="F:protein kinase activity"/>
    <property type="evidence" value="ECO:0007669"/>
    <property type="project" value="InterPro"/>
</dbReference>
<evidence type="ECO:0000256" key="4">
    <source>
        <dbReference type="ARBA" id="ARBA00023043"/>
    </source>
</evidence>
<dbReference type="OrthoDB" id="194358at2759"/>
<dbReference type="Gene3D" id="1.25.40.20">
    <property type="entry name" value="Ankyrin repeat-containing domain"/>
    <property type="match status" value="1"/>
</dbReference>
<dbReference type="InterPro" id="IPR002110">
    <property type="entry name" value="Ankyrin_rpt"/>
</dbReference>
<keyword evidence="4 5" id="KW-0040">ANK repeat</keyword>
<evidence type="ECO:0000256" key="3">
    <source>
        <dbReference type="ARBA" id="ARBA00022840"/>
    </source>
</evidence>
<dbReference type="CTD" id="6041"/>
<dbReference type="Gene3D" id="1.20.1440.180">
    <property type="entry name" value="KEN domain"/>
    <property type="match status" value="1"/>
</dbReference>
<evidence type="ECO:0000256" key="2">
    <source>
        <dbReference type="ARBA" id="ARBA00022741"/>
    </source>
</evidence>
<evidence type="ECO:0000313" key="9">
    <source>
        <dbReference type="Proteomes" id="UP000515203"/>
    </source>
</evidence>
<proteinExistence type="predicted"/>
<dbReference type="PRINTS" id="PR01415">
    <property type="entry name" value="ANKYRIN"/>
</dbReference>
<evidence type="ECO:0000256" key="1">
    <source>
        <dbReference type="ARBA" id="ARBA00022737"/>
    </source>
</evidence>
<feature type="repeat" description="ANK" evidence="5">
    <location>
        <begin position="90"/>
        <end position="122"/>
    </location>
</feature>
<dbReference type="GO" id="GO:0045071">
    <property type="term" value="P:negative regulation of viral genome replication"/>
    <property type="evidence" value="ECO:0007669"/>
    <property type="project" value="TreeGrafter"/>
</dbReference>
<dbReference type="Pfam" id="PF00023">
    <property type="entry name" value="Ank"/>
    <property type="match status" value="2"/>
</dbReference>
<feature type="repeat" description="ANK" evidence="5">
    <location>
        <begin position="57"/>
        <end position="89"/>
    </location>
</feature>
<dbReference type="FunFam" id="1.20.1440.180:FF:000003">
    <property type="entry name" value="Ribonuclease L"/>
    <property type="match status" value="1"/>
</dbReference>
<evidence type="ECO:0000259" key="7">
    <source>
        <dbReference type="PROSITE" id="PS50011"/>
    </source>
</evidence>
<evidence type="ECO:0000259" key="8">
    <source>
        <dbReference type="PROSITE" id="PS51392"/>
    </source>
</evidence>
<protein>
    <submittedName>
        <fullName evidence="10 11">2-5A-dependent ribonuclease</fullName>
    </submittedName>
</protein>
<name>A0A6P6DH47_OCTDE</name>
<dbReference type="RefSeq" id="XP_023559392.1">
    <property type="nucleotide sequence ID" value="XM_023703624.1"/>
</dbReference>
<dbReference type="InterPro" id="IPR010513">
    <property type="entry name" value="KEN_dom"/>
</dbReference>
<dbReference type="AlphaFoldDB" id="A0A6P6DH47"/>
<sequence length="746" mass="84857">MGSEGPNSPQEGLVSSSRSATREKNDLLMKAVKKKDVSQIKQLLNEGADVNFQEEEGGWTPLHNAVQGGSKDIVELLLHHGADPHQRKKNGATPFIIAGMEGHVELLRLFLSKGADVNECDSNGFTAFMEAACQGNVEALRFLYDNGANVNLPRETKKDQKLLGKGGCTALMDAAEKGHSDVLRILLKEMGAEVHARDNMGRNALIRGLQHSPDEEVEEVTRLLLEHGADVCARGERGKTTLILAVEKKRVGLVQMLLKHTASGTPEHIEIDARDNEGRTALWAAVELNQKEIVKLLCEKGASTDCGELVCMAKHKLHDNKLAKLLYSYGAKDCSHRPAEDWKPLSSRWGKNLKNLHAMCHPNIGKLKILMNDDYKIADTSKGGVYLGLYEKQEVAVKMFRVDSEHARREVDCLRHFREHSNFLTFYGHESNGSCLYVCVALCERSLEEHLEEHKEHAVEDEEDALGQNVLASVLKAVQELHWNKYRHQDLQPKNILIDSKNAVRLGDFDQSIKWTGDPQEIKSDLEALGRLALYVVKKGQIPFERLKAQSNEQVLDLSPDEETKDLIHHLFCPGEYMRDYLNDLLGHPFFWTWENRYRTLRNIGNESDIKRRKWKSEIFQILQPGASEGSKSFAKWPNKIDKLIMENMDKFYEKNGNFYQENVVDLLKFIRNIGEHINEDRNKWMKEITGEPSRYFQKTFPDLTIYVYRKLKDTEYKKHFPQTHNPTKPQEDQGTLANVLACSEC</sequence>
<dbReference type="Gene3D" id="1.10.510.10">
    <property type="entry name" value="Transferase(Phosphotransferase) domain 1"/>
    <property type="match status" value="1"/>
</dbReference>
<dbReference type="SUPFAM" id="SSF48403">
    <property type="entry name" value="Ankyrin repeat"/>
    <property type="match status" value="1"/>
</dbReference>
<feature type="repeat" description="ANK" evidence="5">
    <location>
        <begin position="123"/>
        <end position="155"/>
    </location>
</feature>
<dbReference type="InterPro" id="IPR038357">
    <property type="entry name" value="KEN_sf"/>
</dbReference>
<feature type="region of interest" description="Disordered" evidence="6">
    <location>
        <begin position="1"/>
        <end position="26"/>
    </location>
</feature>